<dbReference type="EMBL" id="NAFL01000276">
    <property type="protein sequence ID" value="OSJ26535.1"/>
    <property type="molecule type" value="Genomic_DNA"/>
</dbReference>
<dbReference type="AlphaFoldDB" id="A0A1Y2JFN1"/>
<proteinExistence type="predicted"/>
<sequence>MGCEPVHLTARIVRDTDLSADIAGDKPTLEAGGPLRRHDAAKECAKRAIRHFERIAKWLYDLRIGLESARYQ</sequence>
<name>A0A1Y2JFN1_BRAJP</name>
<protein>
    <submittedName>
        <fullName evidence="1">Uncharacterized protein</fullName>
    </submittedName>
</protein>
<gene>
    <name evidence="1" type="ORF">BSZ19_35285</name>
</gene>
<comment type="caution">
    <text evidence="1">The sequence shown here is derived from an EMBL/GenBank/DDBJ whole genome shotgun (WGS) entry which is preliminary data.</text>
</comment>
<evidence type="ECO:0000313" key="2">
    <source>
        <dbReference type="Proteomes" id="UP000193335"/>
    </source>
</evidence>
<reference evidence="1 2" key="1">
    <citation type="submission" date="2017-03" db="EMBL/GenBank/DDBJ databases">
        <title>Whole genome sequences of fourteen strains of Bradyrhizobium canariense and one strain of Bradyrhizobium japonicum isolated from Lupinus (Papilionoideae: Genisteae) species in Algeria.</title>
        <authorList>
            <person name="Crovadore J."/>
            <person name="Chekireb D."/>
            <person name="Brachmann A."/>
            <person name="Chablais R."/>
            <person name="Cochard B."/>
            <person name="Lefort F."/>
        </authorList>
    </citation>
    <scope>NUCLEOTIDE SEQUENCE [LARGE SCALE GENOMIC DNA]</scope>
    <source>
        <strain evidence="1 2">UBMA197</strain>
    </source>
</reference>
<organism evidence="1 2">
    <name type="scientific">Bradyrhizobium japonicum</name>
    <dbReference type="NCBI Taxonomy" id="375"/>
    <lineage>
        <taxon>Bacteria</taxon>
        <taxon>Pseudomonadati</taxon>
        <taxon>Pseudomonadota</taxon>
        <taxon>Alphaproteobacteria</taxon>
        <taxon>Hyphomicrobiales</taxon>
        <taxon>Nitrobacteraceae</taxon>
        <taxon>Bradyrhizobium</taxon>
    </lineage>
</organism>
<dbReference type="Proteomes" id="UP000193335">
    <property type="component" value="Unassembled WGS sequence"/>
</dbReference>
<evidence type="ECO:0000313" key="1">
    <source>
        <dbReference type="EMBL" id="OSJ26535.1"/>
    </source>
</evidence>
<accession>A0A1Y2JFN1</accession>